<proteinExistence type="predicted"/>
<feature type="domain" description="RRM" evidence="6">
    <location>
        <begin position="224"/>
        <end position="301"/>
    </location>
</feature>
<keyword evidence="2 4" id="KW-0694">RNA-binding</keyword>
<dbReference type="FunFam" id="3.30.70.330:FF:000037">
    <property type="entry name" value="RNA-binding protein with multiple splicing 2"/>
    <property type="match status" value="1"/>
</dbReference>
<feature type="region of interest" description="Disordered" evidence="5">
    <location>
        <begin position="300"/>
        <end position="338"/>
    </location>
</feature>
<dbReference type="CDD" id="cd12245">
    <property type="entry name" value="RRM_scw1_like"/>
    <property type="match status" value="1"/>
</dbReference>
<dbReference type="SUPFAM" id="SSF54928">
    <property type="entry name" value="RNA-binding domain, RBD"/>
    <property type="match status" value="1"/>
</dbReference>
<evidence type="ECO:0000256" key="1">
    <source>
        <dbReference type="ARBA" id="ARBA00004123"/>
    </source>
</evidence>
<reference evidence="7" key="1">
    <citation type="submission" date="2015-02" db="EMBL/GenBank/DDBJ databases">
        <title>A transcriptome of Wollemia nobilis - a relic of Gondwana.</title>
        <authorList>
            <person name="Chia J.Y."/>
            <person name="Leong Y.S."/>
            <person name="Abdul Karim S."/>
            <person name="Wan Azmi N."/>
            <person name="Hercus R."/>
            <person name="Croft L."/>
        </authorList>
    </citation>
    <scope>NUCLEOTIDE SEQUENCE</scope>
    <source>
        <strain evidence="7">MaeBrown</strain>
        <tissue evidence="7">Leaf</tissue>
    </source>
</reference>
<evidence type="ECO:0000256" key="4">
    <source>
        <dbReference type="PROSITE-ProRule" id="PRU00176"/>
    </source>
</evidence>
<dbReference type="GO" id="GO:0003723">
    <property type="term" value="F:RNA binding"/>
    <property type="evidence" value="ECO:0007669"/>
    <property type="project" value="UniProtKB-UniRule"/>
</dbReference>
<dbReference type="PROSITE" id="PS50102">
    <property type="entry name" value="RRM"/>
    <property type="match status" value="2"/>
</dbReference>
<dbReference type="GO" id="GO:0005634">
    <property type="term" value="C:nucleus"/>
    <property type="evidence" value="ECO:0007669"/>
    <property type="project" value="UniProtKB-SubCell"/>
</dbReference>
<dbReference type="FunFam" id="3.30.70.330:FF:000467">
    <property type="entry name" value="Cell wall integrity protein scw1"/>
    <property type="match status" value="1"/>
</dbReference>
<dbReference type="Gene3D" id="3.30.70.330">
    <property type="match status" value="2"/>
</dbReference>
<feature type="domain" description="RRM" evidence="6">
    <location>
        <begin position="49"/>
        <end position="126"/>
    </location>
</feature>
<dbReference type="EMBL" id="GCHU01004343">
    <property type="protein sequence ID" value="JAG88998.1"/>
    <property type="molecule type" value="Transcribed_RNA"/>
</dbReference>
<dbReference type="InterPro" id="IPR035979">
    <property type="entry name" value="RBD_domain_sf"/>
</dbReference>
<comment type="subcellular location">
    <subcellularLocation>
        <location evidence="1">Nucleus</location>
    </subcellularLocation>
</comment>
<dbReference type="InterPro" id="IPR000504">
    <property type="entry name" value="RRM_dom"/>
</dbReference>
<evidence type="ECO:0000256" key="5">
    <source>
        <dbReference type="SAM" id="MobiDB-lite"/>
    </source>
</evidence>
<accession>A0A0C9SA94</accession>
<evidence type="ECO:0000256" key="2">
    <source>
        <dbReference type="ARBA" id="ARBA00022884"/>
    </source>
</evidence>
<dbReference type="SMART" id="SM00360">
    <property type="entry name" value="RRM"/>
    <property type="match status" value="2"/>
</dbReference>
<evidence type="ECO:0000259" key="6">
    <source>
        <dbReference type="PROSITE" id="PS50102"/>
    </source>
</evidence>
<sequence length="338" mass="36507">MAGAGIHQYHHQQWAPPPPPSAAAAAAPPMQADSPYGAPHHHNPLEEVRTIFVLGFPRDVKERELQNLLRWWPGYEASQINFKGGQALGFALFSTPQFAMQARDALQNLVFDAEKNSILRAEMAKKNLYVKRGVPGVASDANSFDQSKRMRTGGDYNPAAYPAPGTYVPQPASLWGPQGYMAPPGAQYDPYGGYPVPQVQPVPMPVAPAGYAPVQNMKDNPPCNTLFIGNLGENTSEAELRGLFSGQPGFKQMKVLRQGRSTVCFIEFEDLNSALAVHNNLQGAVLTSSDRGGMRIQYSKNPYGRKKDGNGPSQHAVDGVAPGMPVQDLNGVPSATSQ</sequence>
<evidence type="ECO:0000256" key="3">
    <source>
        <dbReference type="ARBA" id="ARBA00023242"/>
    </source>
</evidence>
<keyword evidence="3" id="KW-0539">Nucleus</keyword>
<dbReference type="CDD" id="cd12420">
    <property type="entry name" value="RRM_RBPMS_like"/>
    <property type="match status" value="1"/>
</dbReference>
<dbReference type="InterPro" id="IPR012677">
    <property type="entry name" value="Nucleotide-bd_a/b_plait_sf"/>
</dbReference>
<dbReference type="PANTHER" id="PTHR10501">
    <property type="entry name" value="U1 SMALL NUCLEAR RIBONUCLEOPROTEIN A/U2 SMALL NUCLEAR RIBONUCLEOPROTEIN B"/>
    <property type="match status" value="1"/>
</dbReference>
<protein>
    <submittedName>
        <fullName evidence="7">TSA: Wollemia nobilis Ref_Wollemi_Transcript_4376_1943 transcribed RNA sequence</fullName>
    </submittedName>
</protein>
<evidence type="ECO:0000313" key="7">
    <source>
        <dbReference type="EMBL" id="JAG88998.1"/>
    </source>
</evidence>
<feature type="region of interest" description="Disordered" evidence="5">
    <location>
        <begin position="1"/>
        <end position="41"/>
    </location>
</feature>
<organism evidence="7">
    <name type="scientific">Wollemia nobilis</name>
    <dbReference type="NCBI Taxonomy" id="56998"/>
    <lineage>
        <taxon>Eukaryota</taxon>
        <taxon>Viridiplantae</taxon>
        <taxon>Streptophyta</taxon>
        <taxon>Embryophyta</taxon>
        <taxon>Tracheophyta</taxon>
        <taxon>Spermatophyta</taxon>
        <taxon>Pinopsida</taxon>
        <taxon>Pinidae</taxon>
        <taxon>Conifers II</taxon>
        <taxon>Araucariales</taxon>
        <taxon>Araucariaceae</taxon>
        <taxon>Wollemia</taxon>
    </lineage>
</organism>
<name>A0A0C9SA94_9CONI</name>
<dbReference type="AlphaFoldDB" id="A0A0C9SA94"/>
<dbReference type="Pfam" id="PF00076">
    <property type="entry name" value="RRM_1"/>
    <property type="match status" value="1"/>
</dbReference>